<feature type="non-terminal residue" evidence="1">
    <location>
        <position position="125"/>
    </location>
</feature>
<evidence type="ECO:0000313" key="2">
    <source>
        <dbReference type="Proteomes" id="UP000076858"/>
    </source>
</evidence>
<name>A0A164ERB2_9CRUS</name>
<reference evidence="1 2" key="1">
    <citation type="submission" date="2016-03" db="EMBL/GenBank/DDBJ databases">
        <title>EvidentialGene: Evidence-directed Construction of Genes on Genomes.</title>
        <authorList>
            <person name="Gilbert D.G."/>
            <person name="Choi J.-H."/>
            <person name="Mockaitis K."/>
            <person name="Colbourne J."/>
            <person name="Pfrender M."/>
        </authorList>
    </citation>
    <scope>NUCLEOTIDE SEQUENCE [LARGE SCALE GENOMIC DNA]</scope>
    <source>
        <strain evidence="1 2">Xinb3</strain>
        <tissue evidence="1">Complete organism</tissue>
    </source>
</reference>
<proteinExistence type="predicted"/>
<dbReference type="PANTHER" id="PTHR47160">
    <property type="entry name" value="PUTATIVE-RELATED"/>
    <property type="match status" value="1"/>
</dbReference>
<keyword evidence="2" id="KW-1185">Reference proteome</keyword>
<gene>
    <name evidence="1" type="ORF">APZ42_008296</name>
</gene>
<dbReference type="EMBL" id="LRGB01022833">
    <property type="protein sequence ID" value="KZR97043.1"/>
    <property type="molecule type" value="Genomic_DNA"/>
</dbReference>
<dbReference type="OrthoDB" id="90756at2759"/>
<dbReference type="STRING" id="35525.A0A164ERB2"/>
<organism evidence="1 2">
    <name type="scientific">Daphnia magna</name>
    <dbReference type="NCBI Taxonomy" id="35525"/>
    <lineage>
        <taxon>Eukaryota</taxon>
        <taxon>Metazoa</taxon>
        <taxon>Ecdysozoa</taxon>
        <taxon>Arthropoda</taxon>
        <taxon>Crustacea</taxon>
        <taxon>Branchiopoda</taxon>
        <taxon>Diplostraca</taxon>
        <taxon>Cladocera</taxon>
        <taxon>Anomopoda</taxon>
        <taxon>Daphniidae</taxon>
        <taxon>Daphnia</taxon>
    </lineage>
</organism>
<comment type="caution">
    <text evidence="1">The sequence shown here is derived from an EMBL/GenBank/DDBJ whole genome shotgun (WGS) entry which is preliminary data.</text>
</comment>
<protein>
    <submittedName>
        <fullName evidence="1">Uncharacterized protein</fullName>
    </submittedName>
</protein>
<evidence type="ECO:0000313" key="1">
    <source>
        <dbReference type="EMBL" id="KZR97043.1"/>
    </source>
</evidence>
<feature type="non-terminal residue" evidence="1">
    <location>
        <position position="1"/>
    </location>
</feature>
<dbReference type="Proteomes" id="UP000076858">
    <property type="component" value="Unassembled WGS sequence"/>
</dbReference>
<sequence length="125" mass="14626">KKFIQAIYQYAARIGLTAAYRENEAVRRLIKKSIALALLPALLVWDDFEVIQQCLEELPDNVGPQRRVQLRQFLSYVRSFWLERIGPERFCVYKDANRTNNLLEAQHRLFNAIVGLAHPAPWLFL</sequence>
<accession>A0A164ERB2</accession>
<dbReference type="AlphaFoldDB" id="A0A164ERB2"/>
<dbReference type="PANTHER" id="PTHR47160:SF10">
    <property type="entry name" value="MULE TRANSPOSASE DOMAIN-CONTAINING PROTEIN"/>
    <property type="match status" value="1"/>
</dbReference>